<feature type="region of interest" description="Disordered" evidence="1">
    <location>
        <begin position="1"/>
        <end position="38"/>
    </location>
</feature>
<proteinExistence type="predicted"/>
<protein>
    <recommendedName>
        <fullName evidence="2">CHAT domain-containing protein</fullName>
    </recommendedName>
</protein>
<feature type="domain" description="CHAT" evidence="2">
    <location>
        <begin position="628"/>
        <end position="701"/>
    </location>
</feature>
<name>A0ABR3IYS2_9AGAR</name>
<keyword evidence="4" id="KW-1185">Reference proteome</keyword>
<dbReference type="Gene3D" id="1.25.40.10">
    <property type="entry name" value="Tetratricopeptide repeat domain"/>
    <property type="match status" value="2"/>
</dbReference>
<feature type="compositionally biased region" description="Polar residues" evidence="1">
    <location>
        <begin position="1"/>
        <end position="12"/>
    </location>
</feature>
<gene>
    <name evidence="3" type="ORF">HGRIS_011077</name>
</gene>
<dbReference type="InterPro" id="IPR024983">
    <property type="entry name" value="CHAT_dom"/>
</dbReference>
<evidence type="ECO:0000259" key="2">
    <source>
        <dbReference type="Pfam" id="PF12770"/>
    </source>
</evidence>
<dbReference type="EMBL" id="JASNQZ010000014">
    <property type="protein sequence ID" value="KAL0948517.1"/>
    <property type="molecule type" value="Genomic_DNA"/>
</dbReference>
<dbReference type="SUPFAM" id="SSF48452">
    <property type="entry name" value="TPR-like"/>
    <property type="match status" value="2"/>
</dbReference>
<evidence type="ECO:0000256" key="1">
    <source>
        <dbReference type="SAM" id="MobiDB-lite"/>
    </source>
</evidence>
<evidence type="ECO:0000313" key="4">
    <source>
        <dbReference type="Proteomes" id="UP001556367"/>
    </source>
</evidence>
<dbReference type="Pfam" id="PF12770">
    <property type="entry name" value="CHAT"/>
    <property type="match status" value="1"/>
</dbReference>
<reference evidence="4" key="1">
    <citation type="submission" date="2024-06" db="EMBL/GenBank/DDBJ databases">
        <title>Multi-omics analyses provide insights into the biosynthesis of the anticancer antibiotic pleurotin in Hohenbuehelia grisea.</title>
        <authorList>
            <person name="Weaver J.A."/>
            <person name="Alberti F."/>
        </authorList>
    </citation>
    <scope>NUCLEOTIDE SEQUENCE [LARGE SCALE GENOMIC DNA]</scope>
    <source>
        <strain evidence="4">T-177</strain>
    </source>
</reference>
<comment type="caution">
    <text evidence="3">The sequence shown here is derived from an EMBL/GenBank/DDBJ whole genome shotgun (WGS) entry which is preliminary data.</text>
</comment>
<dbReference type="InterPro" id="IPR011990">
    <property type="entry name" value="TPR-like_helical_dom_sf"/>
</dbReference>
<dbReference type="Proteomes" id="UP001556367">
    <property type="component" value="Unassembled WGS sequence"/>
</dbReference>
<evidence type="ECO:0000313" key="3">
    <source>
        <dbReference type="EMBL" id="KAL0948517.1"/>
    </source>
</evidence>
<dbReference type="PANTHER" id="PTHR19959:SF119">
    <property type="entry name" value="FUNGAL LIPASE-LIKE DOMAIN-CONTAINING PROTEIN"/>
    <property type="match status" value="1"/>
</dbReference>
<dbReference type="PANTHER" id="PTHR19959">
    <property type="entry name" value="KINESIN LIGHT CHAIN"/>
    <property type="match status" value="1"/>
</dbReference>
<feature type="compositionally biased region" description="Basic and acidic residues" evidence="1">
    <location>
        <begin position="26"/>
        <end position="38"/>
    </location>
</feature>
<dbReference type="Pfam" id="PF13374">
    <property type="entry name" value="TPR_10"/>
    <property type="match status" value="5"/>
</dbReference>
<sequence>MLSSIHSRTSSEGPVESVESIEDPSEDGRPREDAADELDKSIELKTAALELRPPGHPDRAESLDDLAIYFWARYRLERFCDDLEKSMELFTEALELRPPGHPDRAQSLINLAISFTDRYRLEGSRNDLEKSIELKTAALELRPPGHPDRALCLNNLANSLRDRYLLEGSRDDLEKSMELLTEALELRPPGHPDRALSLNSLASSFTDRYGLEGSRDNLQKSMELFTEVLELRPPGHSDRAESLNNLAKSLSDRYGLEGSRDDLEKMIELETEALELRPPGHPDRAHSLNSLASSLNDRYGLEGSRDDLEKSIELYKETLELRLPGHPDCHSTIADYAEVLWDPDTTTAPANAASVFALLREGCMNISFPSPGSLRCARLWAKRACEITDGPQIREAYEICITNLERYLSISPTTARQYEALHHAAAHPSLPFDAASRILELGDVETAVKWLDASRSLLWSQMQRSRAPLPPDIAKKLKKLDANLLNDFQKTCSDLQGLSALDNGSLTGGRRTEANHTIPSPADHDAQRRILSTRFERLVASIQETRGCENFLHPLPFEELKEAASEGPVVIVNSSKYSSHAILVFADPGRKPIALPLDDNFHETALNVCNSYVKARNVIDKNLDCITRWLWDSVVARVVERLAEEGVRPQSRIWWCPTGILTVLPFHAAGVGKDFLIDHYVSSYTPTLKSLIAARQSTDIVMILGNFELDMRRMTMITHKLAWLRSPAEMLPAYIR</sequence>
<organism evidence="3 4">
    <name type="scientific">Hohenbuehelia grisea</name>
    <dbReference type="NCBI Taxonomy" id="104357"/>
    <lineage>
        <taxon>Eukaryota</taxon>
        <taxon>Fungi</taxon>
        <taxon>Dikarya</taxon>
        <taxon>Basidiomycota</taxon>
        <taxon>Agaricomycotina</taxon>
        <taxon>Agaricomycetes</taxon>
        <taxon>Agaricomycetidae</taxon>
        <taxon>Agaricales</taxon>
        <taxon>Pleurotineae</taxon>
        <taxon>Pleurotaceae</taxon>
        <taxon>Hohenbuehelia</taxon>
    </lineage>
</organism>
<accession>A0ABR3IYS2</accession>